<keyword evidence="4" id="KW-0223">Dioxygenase</keyword>
<evidence type="ECO:0000256" key="3">
    <source>
        <dbReference type="ARBA" id="ARBA00022896"/>
    </source>
</evidence>
<dbReference type="Proteomes" id="UP000500857">
    <property type="component" value="Chromosome"/>
</dbReference>
<dbReference type="PANTHER" id="PTHR12907:SF26">
    <property type="entry name" value="HIF PROLYL HYDROXYLASE, ISOFORM C"/>
    <property type="match status" value="1"/>
</dbReference>
<dbReference type="Pfam" id="PF13640">
    <property type="entry name" value="2OG-FeII_Oxy_3"/>
    <property type="match status" value="1"/>
</dbReference>
<accession>A0A6H1TVD4</accession>
<keyword evidence="10" id="KW-1185">Reference proteome</keyword>
<dbReference type="InterPro" id="IPR006620">
    <property type="entry name" value="Pro_4_hyd_alph"/>
</dbReference>
<dbReference type="Gene3D" id="2.60.120.620">
    <property type="entry name" value="q2cbj1_9rhob like domain"/>
    <property type="match status" value="1"/>
</dbReference>
<evidence type="ECO:0000256" key="1">
    <source>
        <dbReference type="ARBA" id="ARBA00001961"/>
    </source>
</evidence>
<evidence type="ECO:0000256" key="5">
    <source>
        <dbReference type="ARBA" id="ARBA00023002"/>
    </source>
</evidence>
<dbReference type="KEGG" id="oxy:HCG48_08330"/>
<dbReference type="InterPro" id="IPR044862">
    <property type="entry name" value="Pro_4_hyd_alph_FE2OG_OXY"/>
</dbReference>
<dbReference type="GO" id="GO:0051213">
    <property type="term" value="F:dioxygenase activity"/>
    <property type="evidence" value="ECO:0007669"/>
    <property type="project" value="UniProtKB-KW"/>
</dbReference>
<evidence type="ECO:0000313" key="9">
    <source>
        <dbReference type="EMBL" id="QIZ70584.1"/>
    </source>
</evidence>
<gene>
    <name evidence="9" type="ORF">HCG48_08330</name>
</gene>
<keyword evidence="2" id="KW-0479">Metal-binding</keyword>
<comment type="cofactor">
    <cofactor evidence="1">
        <name>L-ascorbate</name>
        <dbReference type="ChEBI" id="CHEBI:38290"/>
    </cofactor>
</comment>
<feature type="compositionally biased region" description="Low complexity" evidence="7">
    <location>
        <begin position="108"/>
        <end position="118"/>
    </location>
</feature>
<evidence type="ECO:0000256" key="4">
    <source>
        <dbReference type="ARBA" id="ARBA00022964"/>
    </source>
</evidence>
<evidence type="ECO:0000256" key="6">
    <source>
        <dbReference type="ARBA" id="ARBA00023004"/>
    </source>
</evidence>
<dbReference type="SMART" id="SM00702">
    <property type="entry name" value="P4Hc"/>
    <property type="match status" value="1"/>
</dbReference>
<keyword evidence="6" id="KW-0408">Iron</keyword>
<dbReference type="PROSITE" id="PS51471">
    <property type="entry name" value="FE2OG_OXY"/>
    <property type="match status" value="1"/>
</dbReference>
<organism evidence="9 10">
    <name type="scientific">Oxynema aestuarii AP17</name>
    <dbReference type="NCBI Taxonomy" id="2064643"/>
    <lineage>
        <taxon>Bacteria</taxon>
        <taxon>Bacillati</taxon>
        <taxon>Cyanobacteriota</taxon>
        <taxon>Cyanophyceae</taxon>
        <taxon>Oscillatoriophycideae</taxon>
        <taxon>Oscillatoriales</taxon>
        <taxon>Oscillatoriaceae</taxon>
        <taxon>Oxynema</taxon>
        <taxon>Oxynema aestuarii</taxon>
    </lineage>
</organism>
<dbReference type="PANTHER" id="PTHR12907">
    <property type="entry name" value="EGL NINE HOMOLOG-RELATED"/>
    <property type="match status" value="1"/>
</dbReference>
<dbReference type="InterPro" id="IPR005123">
    <property type="entry name" value="Oxoglu/Fe-dep_dioxygenase_dom"/>
</dbReference>
<sequence length="326" mass="37081">MSATTQNIESQVHVMMLIEGGHQCELSLSFDSPLLLELLEALQNRSQGETENNRLFQIPVDEGRSMLYFPSHSIVAIATDPPLTFGETGELKEMTQMVQSPPEPTPTPQAETPQIQAQSTADPNSSNGPVLIESRYFQIENFLTPKEHNRLLNYVLNKKSEFVQSTVSSGDPEYRKSLLLFYFEDFAELIQARLKQNFSTICKELGIGEFPISQIETQITAHNDGHYYKAHNDNGDEKTATRAISYVYYFNREPKQFSGGELKIYDSWKHNESYYTMAAESSKVVQPYNNSIVFFSSSCCHEVQPVRCSSNDFADSRFTLNGWIRY</sequence>
<dbReference type="GO" id="GO:0031418">
    <property type="term" value="F:L-ascorbic acid binding"/>
    <property type="evidence" value="ECO:0007669"/>
    <property type="project" value="UniProtKB-KW"/>
</dbReference>
<evidence type="ECO:0000256" key="2">
    <source>
        <dbReference type="ARBA" id="ARBA00022723"/>
    </source>
</evidence>
<dbReference type="AlphaFoldDB" id="A0A6H1TVD4"/>
<feature type="domain" description="Fe2OG dioxygenase" evidence="8">
    <location>
        <begin position="211"/>
        <end position="326"/>
    </location>
</feature>
<feature type="region of interest" description="Disordered" evidence="7">
    <location>
        <begin position="94"/>
        <end position="127"/>
    </location>
</feature>
<dbReference type="RefSeq" id="WP_168568739.1">
    <property type="nucleotide sequence ID" value="NZ_CP051167.1"/>
</dbReference>
<reference evidence="9 10" key="1">
    <citation type="submission" date="2020-04" db="EMBL/GenBank/DDBJ databases">
        <authorList>
            <person name="Basu S."/>
            <person name="Maruthanayagam V."/>
            <person name="Chakraborty S."/>
            <person name="Pramanik A."/>
            <person name="Mukherjee J."/>
            <person name="Brink B."/>
        </authorList>
    </citation>
    <scope>NUCLEOTIDE SEQUENCE [LARGE SCALE GENOMIC DNA]</scope>
    <source>
        <strain evidence="9 10">AP17</strain>
    </source>
</reference>
<evidence type="ECO:0000259" key="8">
    <source>
        <dbReference type="PROSITE" id="PS51471"/>
    </source>
</evidence>
<dbReference type="GO" id="GO:0016705">
    <property type="term" value="F:oxidoreductase activity, acting on paired donors, with incorporation or reduction of molecular oxygen"/>
    <property type="evidence" value="ECO:0007669"/>
    <property type="project" value="InterPro"/>
</dbReference>
<dbReference type="EMBL" id="CP051167">
    <property type="protein sequence ID" value="QIZ70584.1"/>
    <property type="molecule type" value="Genomic_DNA"/>
</dbReference>
<dbReference type="InterPro" id="IPR051559">
    <property type="entry name" value="HIF_prolyl_hydroxylases"/>
</dbReference>
<dbReference type="GO" id="GO:0005506">
    <property type="term" value="F:iron ion binding"/>
    <property type="evidence" value="ECO:0007669"/>
    <property type="project" value="InterPro"/>
</dbReference>
<protein>
    <submittedName>
        <fullName evidence="9">Proline hydroxylase</fullName>
    </submittedName>
</protein>
<keyword evidence="3" id="KW-0847">Vitamin C</keyword>
<keyword evidence="5" id="KW-0560">Oxidoreductase</keyword>
<proteinExistence type="predicted"/>
<evidence type="ECO:0000313" key="10">
    <source>
        <dbReference type="Proteomes" id="UP000500857"/>
    </source>
</evidence>
<name>A0A6H1TVD4_9CYAN</name>
<evidence type="ECO:0000256" key="7">
    <source>
        <dbReference type="SAM" id="MobiDB-lite"/>
    </source>
</evidence>